<accession>A0ABP6SSD6</accession>
<dbReference type="EMBL" id="BAAAYN010000005">
    <property type="protein sequence ID" value="GAA3383237.1"/>
    <property type="molecule type" value="Genomic_DNA"/>
</dbReference>
<organism evidence="1 2">
    <name type="scientific">Cryptosporangium minutisporangium</name>
    <dbReference type="NCBI Taxonomy" id="113569"/>
    <lineage>
        <taxon>Bacteria</taxon>
        <taxon>Bacillati</taxon>
        <taxon>Actinomycetota</taxon>
        <taxon>Actinomycetes</taxon>
        <taxon>Cryptosporangiales</taxon>
        <taxon>Cryptosporangiaceae</taxon>
        <taxon>Cryptosporangium</taxon>
    </lineage>
</organism>
<name>A0ABP6SSD6_9ACTN</name>
<protein>
    <submittedName>
        <fullName evidence="1">Uncharacterized protein</fullName>
    </submittedName>
</protein>
<dbReference type="RefSeq" id="WP_345726605.1">
    <property type="nucleotide sequence ID" value="NZ_BAAAYN010000005.1"/>
</dbReference>
<dbReference type="Proteomes" id="UP001501676">
    <property type="component" value="Unassembled WGS sequence"/>
</dbReference>
<evidence type="ECO:0000313" key="1">
    <source>
        <dbReference type="EMBL" id="GAA3383237.1"/>
    </source>
</evidence>
<keyword evidence="2" id="KW-1185">Reference proteome</keyword>
<evidence type="ECO:0000313" key="2">
    <source>
        <dbReference type="Proteomes" id="UP001501676"/>
    </source>
</evidence>
<gene>
    <name evidence="1" type="ORF">GCM10020369_08320</name>
</gene>
<comment type="caution">
    <text evidence="1">The sequence shown here is derived from an EMBL/GenBank/DDBJ whole genome shotgun (WGS) entry which is preliminary data.</text>
</comment>
<proteinExistence type="predicted"/>
<sequence>MRNSAKRISTRVRIAGLTAKVRRIRAREGTGSAAESPAFAELCAALAEPEVRALLLRALGDLVADPGDPGALRDRIWRVALDYGDDALWTLLMSQGVPAPAKYDRGVTSRLAVADPSLDPNDPRTVADALSMVTHRCAPVRAVARDFVEIHMSPTLAERLCVQVMEAPGDLPADVADWCMEKGFAPADPSAAAIFYLRLGWLDAYYAKDPDGALLTAAYRAASPLDKARLRAAMAGAGDLDLLKVLAGAHGSLRVLEPTDQAYLIEQLAARSEEARLWRHAVTWRLTDAVRAAQRIAGWQSPPGDREFLAALAAADPDELTEAIHGLRATAPVSALFGPAVADADHLTRRAATDAGYDATRVSFSPDGRSVVARSSRENRLVEVGLDRGFGDSTSWTPGRWPALGARPEVFLHLGGAVVVRAGGELLRLSGDATETLAAGLGTAVRIARHPRGFVADIGGGRLLVGSATPGSTVEEMRLPVTAGAPDRLTLMAADADLDVIAADLEGVAVLDAHTGAVLARWGKRTLPGRYALLGQDRLVSTHRIGDVHRVTSWVGDGETVSVARTADLGSERYDITAVRSAGQIVHFGAKSAVVRDAETLAAVPDRFLCYRPYGGAWFDDSRPPAWGADPTLGQFEFDPLDSTQRPRWSNLLGEWPSRVPSGASSADSLQAEASGRFAWVRSGSAHLFSPACNLAGDKAGRTLTDFGPSDRFLLQDARRTLVTGAPGAAVTVIDLLLAYLEWRHGNETALGTAMPVTGEDDIALGGG</sequence>
<reference evidence="2" key="1">
    <citation type="journal article" date="2019" name="Int. J. Syst. Evol. Microbiol.">
        <title>The Global Catalogue of Microorganisms (GCM) 10K type strain sequencing project: providing services to taxonomists for standard genome sequencing and annotation.</title>
        <authorList>
            <consortium name="The Broad Institute Genomics Platform"/>
            <consortium name="The Broad Institute Genome Sequencing Center for Infectious Disease"/>
            <person name="Wu L."/>
            <person name="Ma J."/>
        </authorList>
    </citation>
    <scope>NUCLEOTIDE SEQUENCE [LARGE SCALE GENOMIC DNA]</scope>
    <source>
        <strain evidence="2">JCM 9458</strain>
    </source>
</reference>